<dbReference type="SUPFAM" id="SSF56112">
    <property type="entry name" value="Protein kinase-like (PK-like)"/>
    <property type="match status" value="1"/>
</dbReference>
<comment type="catalytic activity">
    <reaction evidence="7">
        <text>L-threonyl-[protein] + ATP = O-phospho-L-threonyl-[protein] + ADP + H(+)</text>
        <dbReference type="Rhea" id="RHEA:46608"/>
        <dbReference type="Rhea" id="RHEA-COMP:11060"/>
        <dbReference type="Rhea" id="RHEA-COMP:11605"/>
        <dbReference type="ChEBI" id="CHEBI:15378"/>
        <dbReference type="ChEBI" id="CHEBI:30013"/>
        <dbReference type="ChEBI" id="CHEBI:30616"/>
        <dbReference type="ChEBI" id="CHEBI:61977"/>
        <dbReference type="ChEBI" id="CHEBI:456216"/>
        <dbReference type="EC" id="2.7.11.1"/>
    </reaction>
</comment>
<evidence type="ECO:0000256" key="6">
    <source>
        <dbReference type="ARBA" id="ARBA00022840"/>
    </source>
</evidence>
<dbReference type="GO" id="GO:0005524">
    <property type="term" value="F:ATP binding"/>
    <property type="evidence" value="ECO:0007669"/>
    <property type="project" value="UniProtKB-KW"/>
</dbReference>
<dbReference type="EMBL" id="NCKV01001080">
    <property type="protein sequence ID" value="RWS29077.1"/>
    <property type="molecule type" value="Genomic_DNA"/>
</dbReference>
<keyword evidence="12" id="KW-1185">Reference proteome</keyword>
<keyword evidence="5 11" id="KW-0418">Kinase</keyword>
<dbReference type="OrthoDB" id="6513151at2759"/>
<name>A0A443SNH5_9ACAR</name>
<dbReference type="CDD" id="cd00180">
    <property type="entry name" value="PKc"/>
    <property type="match status" value="1"/>
</dbReference>
<reference evidence="11 12" key="1">
    <citation type="journal article" date="2018" name="Gigascience">
        <title>Genomes of trombidid mites reveal novel predicted allergens and laterally-transferred genes associated with secondary metabolism.</title>
        <authorList>
            <person name="Dong X."/>
            <person name="Chaisiri K."/>
            <person name="Xia D."/>
            <person name="Armstrong S.D."/>
            <person name="Fang Y."/>
            <person name="Donnelly M.J."/>
            <person name="Kadowaki T."/>
            <person name="McGarry J.W."/>
            <person name="Darby A.C."/>
            <person name="Makepeace B.L."/>
        </authorList>
    </citation>
    <scope>NUCLEOTIDE SEQUENCE [LARGE SCALE GENOMIC DNA]</scope>
    <source>
        <strain evidence="11">UoL-UT</strain>
    </source>
</reference>
<accession>A0A443SNH5</accession>
<evidence type="ECO:0000256" key="3">
    <source>
        <dbReference type="ARBA" id="ARBA00022679"/>
    </source>
</evidence>
<proteinExistence type="predicted"/>
<evidence type="ECO:0000259" key="10">
    <source>
        <dbReference type="PROSITE" id="PS50011"/>
    </source>
</evidence>
<keyword evidence="3" id="KW-0808">Transferase</keyword>
<dbReference type="GO" id="GO:0005737">
    <property type="term" value="C:cytoplasm"/>
    <property type="evidence" value="ECO:0007669"/>
    <property type="project" value="TreeGrafter"/>
</dbReference>
<evidence type="ECO:0000256" key="9">
    <source>
        <dbReference type="SAM" id="MobiDB-lite"/>
    </source>
</evidence>
<evidence type="ECO:0000256" key="8">
    <source>
        <dbReference type="ARBA" id="ARBA00048679"/>
    </source>
</evidence>
<comment type="catalytic activity">
    <reaction evidence="8">
        <text>L-seryl-[protein] + ATP = O-phospho-L-seryl-[protein] + ADP + H(+)</text>
        <dbReference type="Rhea" id="RHEA:17989"/>
        <dbReference type="Rhea" id="RHEA-COMP:9863"/>
        <dbReference type="Rhea" id="RHEA-COMP:11604"/>
        <dbReference type="ChEBI" id="CHEBI:15378"/>
        <dbReference type="ChEBI" id="CHEBI:29999"/>
        <dbReference type="ChEBI" id="CHEBI:30616"/>
        <dbReference type="ChEBI" id="CHEBI:83421"/>
        <dbReference type="ChEBI" id="CHEBI:456216"/>
        <dbReference type="EC" id="2.7.11.1"/>
    </reaction>
</comment>
<sequence>MKEAEFQDLKKQKETELRMQYSKQHESKHKKDLKQMKGYYKKKYPERMEESTKDMSKMEKIPVLQTEEALYTRYHYNITALKMEKGAYSVFCKAKRGSDSMVVKITDLKKAPKSYKKCLVEGDSYKAIKWLMKNRNAFVISCTDVFLIGDKFYFFQEVLAENLESHLKHAGVAEEDKARQIIRDVGEGLVFLHTNGIAHRDLCARNVMVDKTAKTVKIGGFSCVTGWWTKEPKKLPGIHDKDVKYISPEERDGGDICPVKADIWGLGATAVYAMCKDYPPAVEFEVFQSNKLGHASEDFVDLMKKTFGKPKNRPTAIDFLSHHWFKVYANVLK</sequence>
<keyword evidence="4" id="KW-0547">Nucleotide-binding</keyword>
<evidence type="ECO:0000256" key="7">
    <source>
        <dbReference type="ARBA" id="ARBA00047899"/>
    </source>
</evidence>
<dbReference type="Proteomes" id="UP000288716">
    <property type="component" value="Unassembled WGS sequence"/>
</dbReference>
<dbReference type="AlphaFoldDB" id="A0A443SNH5"/>
<evidence type="ECO:0000256" key="1">
    <source>
        <dbReference type="ARBA" id="ARBA00012513"/>
    </source>
</evidence>
<dbReference type="SMART" id="SM00220">
    <property type="entry name" value="S_TKc"/>
    <property type="match status" value="1"/>
</dbReference>
<dbReference type="InterPro" id="IPR053235">
    <property type="entry name" value="Ser_Thr_kinase"/>
</dbReference>
<protein>
    <recommendedName>
        <fullName evidence="1">non-specific serine/threonine protein kinase</fullName>
        <ecNumber evidence="1">2.7.11.1</ecNumber>
    </recommendedName>
</protein>
<feature type="compositionally biased region" description="Basic and acidic residues" evidence="9">
    <location>
        <begin position="1"/>
        <end position="17"/>
    </location>
</feature>
<feature type="region of interest" description="Disordered" evidence="9">
    <location>
        <begin position="1"/>
        <end position="33"/>
    </location>
</feature>
<dbReference type="STRING" id="299467.A0A443SNH5"/>
<evidence type="ECO:0000256" key="2">
    <source>
        <dbReference type="ARBA" id="ARBA00022527"/>
    </source>
</evidence>
<dbReference type="GO" id="GO:0004674">
    <property type="term" value="F:protein serine/threonine kinase activity"/>
    <property type="evidence" value="ECO:0007669"/>
    <property type="project" value="UniProtKB-KW"/>
</dbReference>
<dbReference type="Pfam" id="PF00069">
    <property type="entry name" value="Pkinase"/>
    <property type="match status" value="1"/>
</dbReference>
<evidence type="ECO:0000313" key="12">
    <source>
        <dbReference type="Proteomes" id="UP000288716"/>
    </source>
</evidence>
<feature type="domain" description="Protein kinase" evidence="10">
    <location>
        <begin position="77"/>
        <end position="325"/>
    </location>
</feature>
<dbReference type="PANTHER" id="PTHR24361:SF433">
    <property type="entry name" value="PROTEIN KINASE DOMAIN-CONTAINING PROTEIN"/>
    <property type="match status" value="1"/>
</dbReference>
<dbReference type="InterPro" id="IPR000719">
    <property type="entry name" value="Prot_kinase_dom"/>
</dbReference>
<gene>
    <name evidence="11" type="ORF">B4U80_12749</name>
</gene>
<dbReference type="VEuPathDB" id="VectorBase:LDEU002962"/>
<keyword evidence="2" id="KW-0723">Serine/threonine-protein kinase</keyword>
<dbReference type="InterPro" id="IPR011009">
    <property type="entry name" value="Kinase-like_dom_sf"/>
</dbReference>
<keyword evidence="6" id="KW-0067">ATP-binding</keyword>
<comment type="caution">
    <text evidence="11">The sequence shown here is derived from an EMBL/GenBank/DDBJ whole genome shotgun (WGS) entry which is preliminary data.</text>
</comment>
<dbReference type="Gene3D" id="1.10.510.10">
    <property type="entry name" value="Transferase(Phosphotransferase) domain 1"/>
    <property type="match status" value="1"/>
</dbReference>
<dbReference type="EC" id="2.7.11.1" evidence="1"/>
<organism evidence="11 12">
    <name type="scientific">Leptotrombidium deliense</name>
    <dbReference type="NCBI Taxonomy" id="299467"/>
    <lineage>
        <taxon>Eukaryota</taxon>
        <taxon>Metazoa</taxon>
        <taxon>Ecdysozoa</taxon>
        <taxon>Arthropoda</taxon>
        <taxon>Chelicerata</taxon>
        <taxon>Arachnida</taxon>
        <taxon>Acari</taxon>
        <taxon>Acariformes</taxon>
        <taxon>Trombidiformes</taxon>
        <taxon>Prostigmata</taxon>
        <taxon>Anystina</taxon>
        <taxon>Parasitengona</taxon>
        <taxon>Trombiculoidea</taxon>
        <taxon>Trombiculidae</taxon>
        <taxon>Leptotrombidium</taxon>
    </lineage>
</organism>
<evidence type="ECO:0000256" key="4">
    <source>
        <dbReference type="ARBA" id="ARBA00022741"/>
    </source>
</evidence>
<dbReference type="PANTHER" id="PTHR24361">
    <property type="entry name" value="MITOGEN-ACTIVATED KINASE KINASE KINASE"/>
    <property type="match status" value="1"/>
</dbReference>
<evidence type="ECO:0000313" key="11">
    <source>
        <dbReference type="EMBL" id="RWS29077.1"/>
    </source>
</evidence>
<dbReference type="PROSITE" id="PS50011">
    <property type="entry name" value="PROTEIN_KINASE_DOM"/>
    <property type="match status" value="1"/>
</dbReference>
<evidence type="ECO:0000256" key="5">
    <source>
        <dbReference type="ARBA" id="ARBA00022777"/>
    </source>
</evidence>